<dbReference type="Proteomes" id="UP000291338">
    <property type="component" value="Unassembled WGS sequence"/>
</dbReference>
<evidence type="ECO:0000313" key="2">
    <source>
        <dbReference type="Proteomes" id="UP000291338"/>
    </source>
</evidence>
<protein>
    <submittedName>
        <fullName evidence="1">Uncharacterized protein</fullName>
    </submittedName>
</protein>
<dbReference type="AlphaFoldDB" id="A0A4V2EK73"/>
<name>A0A4V2EK73_9GAMM</name>
<dbReference type="InterPro" id="IPR037068">
    <property type="entry name" value="DNA_primase_core_N_sf"/>
</dbReference>
<comment type="caution">
    <text evidence="1">The sequence shown here is derived from an EMBL/GenBank/DDBJ whole genome shotgun (WGS) entry which is preliminary data.</text>
</comment>
<reference evidence="1 2" key="1">
    <citation type="submission" date="2018-01" db="EMBL/GenBank/DDBJ databases">
        <title>Co-occurrence of chitin degradation, pigmentation and bioactivity in marine Pseudoalteromonas.</title>
        <authorList>
            <person name="Paulsen S."/>
            <person name="Gram L."/>
            <person name="Machado H."/>
        </authorList>
    </citation>
    <scope>NUCLEOTIDE SEQUENCE [LARGE SCALE GENOMIC DNA]</scope>
    <source>
        <strain evidence="1 2">S3898</strain>
    </source>
</reference>
<gene>
    <name evidence="1" type="ORF">C1E23_01755</name>
</gene>
<dbReference type="SUPFAM" id="SSF56731">
    <property type="entry name" value="DNA primase core"/>
    <property type="match status" value="1"/>
</dbReference>
<sequence>MNYDVNIEEFEALINTANLDDAYLSRLIDIYHQRLINNEMALQKLSRFGISSEDIETHQLGYCDRTLNRYVKPLEHFEGAKFRGALRRNELTNENGHELFRGCIVEPVFENNILVAACGVKLLTPSRKAPRVIQWYRDTVYRYPVYFYIMAMGEYYVTH</sequence>
<proteinExistence type="predicted"/>
<organism evidence="1 2">
    <name type="scientific">Pseudoalteromonas phenolica</name>
    <dbReference type="NCBI Taxonomy" id="161398"/>
    <lineage>
        <taxon>Bacteria</taxon>
        <taxon>Pseudomonadati</taxon>
        <taxon>Pseudomonadota</taxon>
        <taxon>Gammaproteobacteria</taxon>
        <taxon>Alteromonadales</taxon>
        <taxon>Pseudoalteromonadaceae</taxon>
        <taxon>Pseudoalteromonas</taxon>
    </lineage>
</organism>
<dbReference type="EMBL" id="PPSX01000008">
    <property type="protein sequence ID" value="RZQ54848.1"/>
    <property type="molecule type" value="Genomic_DNA"/>
</dbReference>
<evidence type="ECO:0000313" key="1">
    <source>
        <dbReference type="EMBL" id="RZQ54848.1"/>
    </source>
</evidence>
<dbReference type="RefSeq" id="WP_130253927.1">
    <property type="nucleotide sequence ID" value="NZ_PPSX01000008.1"/>
</dbReference>
<dbReference type="Gene3D" id="3.90.980.10">
    <property type="entry name" value="DNA primase, catalytic core, N-terminal domain"/>
    <property type="match status" value="1"/>
</dbReference>
<accession>A0A4V2EK73</accession>